<dbReference type="KEGG" id="epl:P4G45_09570"/>
<dbReference type="InterPro" id="IPR050356">
    <property type="entry name" value="SulA_CellDiv_inhibitor"/>
</dbReference>
<gene>
    <name evidence="3" type="ORF">P4G45_09570</name>
</gene>
<dbReference type="PANTHER" id="PTHR35369">
    <property type="entry name" value="BLR3025 PROTEIN-RELATED"/>
    <property type="match status" value="1"/>
</dbReference>
<organism evidence="3">
    <name type="scientific">Edaphobacter paludis</name>
    <dbReference type="NCBI Taxonomy" id="3035702"/>
    <lineage>
        <taxon>Bacteria</taxon>
        <taxon>Pseudomonadati</taxon>
        <taxon>Acidobacteriota</taxon>
        <taxon>Terriglobia</taxon>
        <taxon>Terriglobales</taxon>
        <taxon>Acidobacteriaceae</taxon>
        <taxon>Edaphobacter</taxon>
    </lineage>
</organism>
<evidence type="ECO:0000259" key="2">
    <source>
        <dbReference type="Pfam" id="PF00817"/>
    </source>
</evidence>
<dbReference type="Gene3D" id="1.10.150.20">
    <property type="entry name" value="5' to 3' exonuclease, C-terminal subdomain"/>
    <property type="match status" value="1"/>
</dbReference>
<dbReference type="InterPro" id="IPR043502">
    <property type="entry name" value="DNA/RNA_pol_sf"/>
</dbReference>
<dbReference type="AlphaFoldDB" id="A0AAU7CUI0"/>
<feature type="domain" description="UmuC" evidence="2">
    <location>
        <begin position="10"/>
        <end position="158"/>
    </location>
</feature>
<dbReference type="GO" id="GO:0006281">
    <property type="term" value="P:DNA repair"/>
    <property type="evidence" value="ECO:0007669"/>
    <property type="project" value="InterPro"/>
</dbReference>
<name>A0AAU7CUI0_9BACT</name>
<dbReference type="SUPFAM" id="SSF56672">
    <property type="entry name" value="DNA/RNA polymerases"/>
    <property type="match status" value="1"/>
</dbReference>
<dbReference type="PANTHER" id="PTHR35369:SF2">
    <property type="entry name" value="BLR3025 PROTEIN"/>
    <property type="match status" value="1"/>
</dbReference>
<evidence type="ECO:0000313" key="3">
    <source>
        <dbReference type="EMBL" id="XBH08745.1"/>
    </source>
</evidence>
<protein>
    <submittedName>
        <fullName evidence="3">DNA polymerase Y family protein</fullName>
    </submittedName>
</protein>
<dbReference type="RefSeq" id="WP_348266255.1">
    <property type="nucleotide sequence ID" value="NZ_CP121194.1"/>
</dbReference>
<dbReference type="Pfam" id="PF00817">
    <property type="entry name" value="IMS"/>
    <property type="match status" value="1"/>
</dbReference>
<keyword evidence="1" id="KW-0227">DNA damage</keyword>
<sequence>MEYAAIHIPEFPVVAWLRSDAAARSHALAVIEGIAPLQRVVSINRAARGQGVSRGMSKVQAEATGPMLFRNRSIAEETANFEDVLEIAERFSPRIEALSGPLNSYAQAHTLSVSLLIDRTGTETLFGTAEQYARRLKSQLEAAGFPCSIATCSNAEASLLLARSHAGVICVQTLDLEKRLAPLPIALLRCDDATLTVFARWGIRTLGELAALPETSLISRIGQQARRLQRLARGTEDHLLVPEEADLILSETAILDTPLVLLDSLLFVVSPMLERIMRSAVERAYALRSLTLALQLEKAPAYERHIRPAIATQSRDLLLKLLNLDLQSHPPQAAILGVTLTAEAARPQTAQRGLFQAQFPEPDKLDILLARLRSIAGDHNVGAAELCNSHRDDEVTMTSFRPSVLAIGSSPSKSSCLALRRFRPAQPVRVSLKNGTPSLLFWQGGRLDLAEVKGPWQSSGYWWDGRTWEADEWDAVVVQPLYALRLRYERAPRAWSIAGVYD</sequence>
<proteinExistence type="predicted"/>
<reference evidence="3" key="1">
    <citation type="submission" date="2023-03" db="EMBL/GenBank/DDBJ databases">
        <title>Edaphobacter sp.</title>
        <authorList>
            <person name="Huber K.J."/>
            <person name="Papendorf J."/>
            <person name="Pilke C."/>
            <person name="Bunk B."/>
            <person name="Sproeer C."/>
            <person name="Pester M."/>
        </authorList>
    </citation>
    <scope>NUCLEOTIDE SEQUENCE</scope>
    <source>
        <strain evidence="3">DSM 109919</strain>
    </source>
</reference>
<dbReference type="EMBL" id="CP121194">
    <property type="protein sequence ID" value="XBH08745.1"/>
    <property type="molecule type" value="Genomic_DNA"/>
</dbReference>
<accession>A0AAU7CUI0</accession>
<evidence type="ECO:0000256" key="1">
    <source>
        <dbReference type="ARBA" id="ARBA00022763"/>
    </source>
</evidence>
<dbReference type="CDD" id="cd03468">
    <property type="entry name" value="PolY_like"/>
    <property type="match status" value="1"/>
</dbReference>
<dbReference type="InterPro" id="IPR001126">
    <property type="entry name" value="UmuC"/>
</dbReference>